<evidence type="ECO:0000313" key="2">
    <source>
        <dbReference type="Proteomes" id="UP000287651"/>
    </source>
</evidence>
<comment type="caution">
    <text evidence="1">The sequence shown here is derived from an EMBL/GenBank/DDBJ whole genome shotgun (WGS) entry which is preliminary data.</text>
</comment>
<dbReference type="Proteomes" id="UP000287651">
    <property type="component" value="Unassembled WGS sequence"/>
</dbReference>
<name>A0A426Z7E7_ENSVE</name>
<reference evidence="1 2" key="1">
    <citation type="journal article" date="2014" name="Agronomy (Basel)">
        <title>A Draft Genome Sequence for Ensete ventricosum, the Drought-Tolerant Tree Against Hunger.</title>
        <authorList>
            <person name="Harrison J."/>
            <person name="Moore K.A."/>
            <person name="Paszkiewicz K."/>
            <person name="Jones T."/>
            <person name="Grant M."/>
            <person name="Ambacheew D."/>
            <person name="Muzemil S."/>
            <person name="Studholme D.J."/>
        </authorList>
    </citation>
    <scope>NUCLEOTIDE SEQUENCE [LARGE SCALE GENOMIC DNA]</scope>
</reference>
<sequence>MHDSHIRLLAGLLIEVHDSGVGQPWRALLGRGAELGHTSAIAGLLAEVNNSGAGQLLCMTREHVSLSGLYSAEVHDLGIRLFSGSSSRGARLRSRLALVSYSQPRCMAWAYICHSKSSSQDARHGSRLILHGAKDEESFEAYAPCLKDAFDGGTKVIQLVDIKLGSKDICMGQEDAKVTDYPRTILHLGVTREWRELIRSSLGVLHKVIESSPGVHRKDVGRSIDVSDNED</sequence>
<organism evidence="1 2">
    <name type="scientific">Ensete ventricosum</name>
    <name type="common">Abyssinian banana</name>
    <name type="synonym">Musa ensete</name>
    <dbReference type="NCBI Taxonomy" id="4639"/>
    <lineage>
        <taxon>Eukaryota</taxon>
        <taxon>Viridiplantae</taxon>
        <taxon>Streptophyta</taxon>
        <taxon>Embryophyta</taxon>
        <taxon>Tracheophyta</taxon>
        <taxon>Spermatophyta</taxon>
        <taxon>Magnoliopsida</taxon>
        <taxon>Liliopsida</taxon>
        <taxon>Zingiberales</taxon>
        <taxon>Musaceae</taxon>
        <taxon>Ensete</taxon>
    </lineage>
</organism>
<protein>
    <submittedName>
        <fullName evidence="1">Uncharacterized protein</fullName>
    </submittedName>
</protein>
<dbReference type="EMBL" id="AMZH03008017">
    <property type="protein sequence ID" value="RRT59899.1"/>
    <property type="molecule type" value="Genomic_DNA"/>
</dbReference>
<proteinExistence type="predicted"/>
<evidence type="ECO:0000313" key="1">
    <source>
        <dbReference type="EMBL" id="RRT59899.1"/>
    </source>
</evidence>
<accession>A0A426Z7E7</accession>
<dbReference type="AlphaFoldDB" id="A0A426Z7E7"/>
<gene>
    <name evidence="1" type="ORF">B296_00031408</name>
</gene>